<protein>
    <submittedName>
        <fullName evidence="1">Uncharacterized protein</fullName>
    </submittedName>
</protein>
<accession>A0A2P5BE32</accession>
<organism evidence="1 2">
    <name type="scientific">Parasponia andersonii</name>
    <name type="common">Sponia andersonii</name>
    <dbReference type="NCBI Taxonomy" id="3476"/>
    <lineage>
        <taxon>Eukaryota</taxon>
        <taxon>Viridiplantae</taxon>
        <taxon>Streptophyta</taxon>
        <taxon>Embryophyta</taxon>
        <taxon>Tracheophyta</taxon>
        <taxon>Spermatophyta</taxon>
        <taxon>Magnoliopsida</taxon>
        <taxon>eudicotyledons</taxon>
        <taxon>Gunneridae</taxon>
        <taxon>Pentapetalae</taxon>
        <taxon>rosids</taxon>
        <taxon>fabids</taxon>
        <taxon>Rosales</taxon>
        <taxon>Cannabaceae</taxon>
        <taxon>Parasponia</taxon>
    </lineage>
</organism>
<dbReference type="Proteomes" id="UP000237105">
    <property type="component" value="Unassembled WGS sequence"/>
</dbReference>
<sequence>MAIKPLPSIQEVFSEVRRKASRKKVMLGPQNPLMPNPNESSTFVTRNISFSIDNRVRKGVRPWCEHCKKLGHTEQTY</sequence>
<evidence type="ECO:0000313" key="1">
    <source>
        <dbReference type="EMBL" id="PON47060.1"/>
    </source>
</evidence>
<gene>
    <name evidence="1" type="ORF">PanWU01x14_246770</name>
</gene>
<name>A0A2P5BE32_PARAD</name>
<dbReference type="EMBL" id="JXTB01000300">
    <property type="protein sequence ID" value="PON47060.1"/>
    <property type="molecule type" value="Genomic_DNA"/>
</dbReference>
<dbReference type="AlphaFoldDB" id="A0A2P5BE32"/>
<keyword evidence="2" id="KW-1185">Reference proteome</keyword>
<proteinExistence type="predicted"/>
<evidence type="ECO:0000313" key="2">
    <source>
        <dbReference type="Proteomes" id="UP000237105"/>
    </source>
</evidence>
<dbReference type="OrthoDB" id="1750575at2759"/>
<comment type="caution">
    <text evidence="1">The sequence shown here is derived from an EMBL/GenBank/DDBJ whole genome shotgun (WGS) entry which is preliminary data.</text>
</comment>
<reference evidence="2" key="1">
    <citation type="submission" date="2016-06" db="EMBL/GenBank/DDBJ databases">
        <title>Parallel loss of symbiosis genes in relatives of nitrogen-fixing non-legume Parasponia.</title>
        <authorList>
            <person name="Van Velzen R."/>
            <person name="Holmer R."/>
            <person name="Bu F."/>
            <person name="Rutten L."/>
            <person name="Van Zeijl A."/>
            <person name="Liu W."/>
            <person name="Santuari L."/>
            <person name="Cao Q."/>
            <person name="Sharma T."/>
            <person name="Shen D."/>
            <person name="Roswanjaya Y."/>
            <person name="Wardhani T."/>
            <person name="Kalhor M.S."/>
            <person name="Jansen J."/>
            <person name="Van den Hoogen J."/>
            <person name="Gungor B."/>
            <person name="Hartog M."/>
            <person name="Hontelez J."/>
            <person name="Verver J."/>
            <person name="Yang W.-C."/>
            <person name="Schijlen E."/>
            <person name="Repin R."/>
            <person name="Schilthuizen M."/>
            <person name="Schranz E."/>
            <person name="Heidstra R."/>
            <person name="Miyata K."/>
            <person name="Fedorova E."/>
            <person name="Kohlen W."/>
            <person name="Bisseling T."/>
            <person name="Smit S."/>
            <person name="Geurts R."/>
        </authorList>
    </citation>
    <scope>NUCLEOTIDE SEQUENCE [LARGE SCALE GENOMIC DNA]</scope>
    <source>
        <strain evidence="2">cv. WU1-14</strain>
    </source>
</reference>